<dbReference type="InterPro" id="IPR036291">
    <property type="entry name" value="NAD(P)-bd_dom_sf"/>
</dbReference>
<dbReference type="Pfam" id="PF00389">
    <property type="entry name" value="2-Hacid_dh"/>
    <property type="match status" value="1"/>
</dbReference>
<feature type="domain" description="D-isomer specific 2-hydroxyacid dehydrogenase NAD-binding" evidence="4">
    <location>
        <begin position="118"/>
        <end position="185"/>
    </location>
</feature>
<dbReference type="Gene3D" id="3.40.50.720">
    <property type="entry name" value="NAD(P)-binding Rossmann-like Domain"/>
    <property type="match status" value="2"/>
</dbReference>
<keyword evidence="1 2" id="KW-0560">Oxidoreductase</keyword>
<sequence length="397" mass="44221">MAPMIDDYEKGAVPSNDKPTVYLIDTFHPKAVEHARSLFNVILNTDKELTGWQQKVKAIMIRSSYMRADDIAKCPNLIAIGKHGVGIDKIDKEACDARGIKILNAPGANAQAVAEIVVALAMAVVRNIPSIYARQLSQPVPKETCKGQTLYGKTVGIIGMGHIGRKVAQMLQGGFAAQIVAYDPMIAYAELRGMERTAIVVNGARGGIVDEADRRALRRAVEAAQHRQHTAYRRGHWRCAAHVGVGRGEQHVQLPEESREAHDLSDDLDVKIDALHMYANVASRFTDCFWLDKYEPYFLEPWACLLAFQALGINCILTLQVNKPRLLHSRVPRTPRCFFSWPGVRQGLKMTHLMPTVSPDFELNPAGDSDMMLAAEDMQTTHHNSRRRAKADVRHYP</sequence>
<dbReference type="InterPro" id="IPR050223">
    <property type="entry name" value="D-isomer_2-hydroxyacid_DH"/>
</dbReference>
<evidence type="ECO:0000259" key="4">
    <source>
        <dbReference type="Pfam" id="PF02826"/>
    </source>
</evidence>
<dbReference type="SUPFAM" id="SSF51735">
    <property type="entry name" value="NAD(P)-binding Rossmann-fold domains"/>
    <property type="match status" value="1"/>
</dbReference>
<dbReference type="InterPro" id="IPR006140">
    <property type="entry name" value="D-isomer_DH_NAD-bd"/>
</dbReference>
<dbReference type="InterPro" id="IPR029752">
    <property type="entry name" value="D-isomer_DH_CS1"/>
</dbReference>
<dbReference type="GeneID" id="92096078"/>
<comment type="caution">
    <text evidence="5">The sequence shown here is derived from an EMBL/GenBank/DDBJ whole genome shotgun (WGS) entry which is preliminary data.</text>
</comment>
<evidence type="ECO:0000256" key="2">
    <source>
        <dbReference type="RuleBase" id="RU003719"/>
    </source>
</evidence>
<keyword evidence="6" id="KW-1185">Reference proteome</keyword>
<dbReference type="RefSeq" id="XP_066712125.1">
    <property type="nucleotide sequence ID" value="XM_066863015.1"/>
</dbReference>
<dbReference type="SUPFAM" id="SSF52283">
    <property type="entry name" value="Formate/glycerate dehydrogenase catalytic domain-like"/>
    <property type="match status" value="1"/>
</dbReference>
<evidence type="ECO:0000313" key="6">
    <source>
        <dbReference type="Proteomes" id="UP001480595"/>
    </source>
</evidence>
<proteinExistence type="inferred from homology"/>
<accession>A0ABR1TT94</accession>
<evidence type="ECO:0000313" key="5">
    <source>
        <dbReference type="EMBL" id="KAK8049876.1"/>
    </source>
</evidence>
<evidence type="ECO:0008006" key="7">
    <source>
        <dbReference type="Google" id="ProtNLM"/>
    </source>
</evidence>
<comment type="similarity">
    <text evidence="2">Belongs to the D-isomer specific 2-hydroxyacid dehydrogenase family.</text>
</comment>
<dbReference type="PROSITE" id="PS00065">
    <property type="entry name" value="D_2_HYDROXYACID_DH_1"/>
    <property type="match status" value="1"/>
</dbReference>
<dbReference type="PANTHER" id="PTHR10996">
    <property type="entry name" value="2-HYDROXYACID DEHYDROGENASE-RELATED"/>
    <property type="match status" value="1"/>
</dbReference>
<evidence type="ECO:0000256" key="1">
    <source>
        <dbReference type="ARBA" id="ARBA00023002"/>
    </source>
</evidence>
<dbReference type="Proteomes" id="UP001480595">
    <property type="component" value="Unassembled WGS sequence"/>
</dbReference>
<organism evidence="5 6">
    <name type="scientific">Apiospora phragmitis</name>
    <dbReference type="NCBI Taxonomy" id="2905665"/>
    <lineage>
        <taxon>Eukaryota</taxon>
        <taxon>Fungi</taxon>
        <taxon>Dikarya</taxon>
        <taxon>Ascomycota</taxon>
        <taxon>Pezizomycotina</taxon>
        <taxon>Sordariomycetes</taxon>
        <taxon>Xylariomycetidae</taxon>
        <taxon>Amphisphaeriales</taxon>
        <taxon>Apiosporaceae</taxon>
        <taxon>Apiospora</taxon>
    </lineage>
</organism>
<feature type="domain" description="D-isomer specific 2-hydroxyacid dehydrogenase catalytic" evidence="3">
    <location>
        <begin position="24"/>
        <end position="207"/>
    </location>
</feature>
<dbReference type="PANTHER" id="PTHR10996:SF264">
    <property type="entry name" value="HYPOTHETICAL D-ISOMER SPECIFIC 2-HYDROXYACID DEHYDROGENASE (EUROFUNG)"/>
    <property type="match status" value="1"/>
</dbReference>
<name>A0ABR1TT94_9PEZI</name>
<dbReference type="InterPro" id="IPR006139">
    <property type="entry name" value="D-isomer_2_OHA_DH_cat_dom"/>
</dbReference>
<reference evidence="5 6" key="1">
    <citation type="submission" date="2023-01" db="EMBL/GenBank/DDBJ databases">
        <title>Analysis of 21 Apiospora genomes using comparative genomics revels a genus with tremendous synthesis potential of carbohydrate active enzymes and secondary metabolites.</title>
        <authorList>
            <person name="Sorensen T."/>
        </authorList>
    </citation>
    <scope>NUCLEOTIDE SEQUENCE [LARGE SCALE GENOMIC DNA]</scope>
    <source>
        <strain evidence="5 6">CBS 135458</strain>
    </source>
</reference>
<protein>
    <recommendedName>
        <fullName evidence="7">D-3-phosphoglycerate dehydrogenase</fullName>
    </recommendedName>
</protein>
<dbReference type="EMBL" id="JAQQWL010000011">
    <property type="protein sequence ID" value="KAK8049876.1"/>
    <property type="molecule type" value="Genomic_DNA"/>
</dbReference>
<gene>
    <name evidence="5" type="ORF">PG994_011606</name>
</gene>
<dbReference type="Pfam" id="PF02826">
    <property type="entry name" value="2-Hacid_dh_C"/>
    <property type="match status" value="1"/>
</dbReference>
<evidence type="ECO:0000259" key="3">
    <source>
        <dbReference type="Pfam" id="PF00389"/>
    </source>
</evidence>